<dbReference type="RefSeq" id="WP_119793068.1">
    <property type="nucleotide sequence ID" value="NZ_QYZD01000006.1"/>
</dbReference>
<dbReference type="NCBIfam" id="TIGR01070">
    <property type="entry name" value="mutS1"/>
    <property type="match status" value="1"/>
</dbReference>
<dbReference type="SMART" id="SM00533">
    <property type="entry name" value="MUTSd"/>
    <property type="match status" value="1"/>
</dbReference>
<keyword evidence="5 9" id="KW-0067">ATP-binding</keyword>
<dbReference type="Gene3D" id="3.40.50.300">
    <property type="entry name" value="P-loop containing nucleotide triphosphate hydrolases"/>
    <property type="match status" value="1"/>
</dbReference>
<dbReference type="Gene3D" id="3.30.420.110">
    <property type="entry name" value="MutS, connector domain"/>
    <property type="match status" value="1"/>
</dbReference>
<dbReference type="Pfam" id="PF05192">
    <property type="entry name" value="MutS_III"/>
    <property type="match status" value="1"/>
</dbReference>
<dbReference type="InterPro" id="IPR007860">
    <property type="entry name" value="DNA_mmatch_repair_MutS_con_dom"/>
</dbReference>
<name>A0A3A3GNR3_PANTH</name>
<comment type="caution">
    <text evidence="12">The sequence shown here is derived from an EMBL/GenBank/DDBJ whole genome shotgun (WGS) entry which is preliminary data.</text>
</comment>
<dbReference type="InterPro" id="IPR045076">
    <property type="entry name" value="MutS"/>
</dbReference>
<dbReference type="Pfam" id="PF00488">
    <property type="entry name" value="MutS_V"/>
    <property type="match status" value="1"/>
</dbReference>
<dbReference type="NCBIfam" id="NF003810">
    <property type="entry name" value="PRK05399.1"/>
    <property type="match status" value="1"/>
</dbReference>
<dbReference type="GO" id="GO:0140664">
    <property type="term" value="F:ATP-dependent DNA damage sensor activity"/>
    <property type="evidence" value="ECO:0007669"/>
    <property type="project" value="InterPro"/>
</dbReference>
<evidence type="ECO:0000256" key="4">
    <source>
        <dbReference type="ARBA" id="ARBA00022763"/>
    </source>
</evidence>
<dbReference type="Pfam" id="PF05188">
    <property type="entry name" value="MutS_II"/>
    <property type="match status" value="1"/>
</dbReference>
<keyword evidence="6 9" id="KW-0238">DNA-binding</keyword>
<dbReference type="Gene3D" id="3.40.1170.10">
    <property type="entry name" value="DNA repair protein MutS, domain I"/>
    <property type="match status" value="1"/>
</dbReference>
<evidence type="ECO:0000256" key="8">
    <source>
        <dbReference type="ARBA" id="ARBA00024647"/>
    </source>
</evidence>
<evidence type="ECO:0000313" key="13">
    <source>
        <dbReference type="Proteomes" id="UP000266177"/>
    </source>
</evidence>
<evidence type="ECO:0000256" key="1">
    <source>
        <dbReference type="ARBA" id="ARBA00006271"/>
    </source>
</evidence>
<dbReference type="PANTHER" id="PTHR11361:SF34">
    <property type="entry name" value="DNA MISMATCH REPAIR PROTEIN MSH1, MITOCHONDRIAL"/>
    <property type="match status" value="1"/>
</dbReference>
<evidence type="ECO:0000256" key="5">
    <source>
        <dbReference type="ARBA" id="ARBA00022840"/>
    </source>
</evidence>
<evidence type="ECO:0000313" key="12">
    <source>
        <dbReference type="EMBL" id="RJG24592.1"/>
    </source>
</evidence>
<dbReference type="FunFam" id="3.40.1170.10:FF:000001">
    <property type="entry name" value="DNA mismatch repair protein MutS"/>
    <property type="match status" value="1"/>
</dbReference>
<dbReference type="InterPro" id="IPR005748">
    <property type="entry name" value="DNA_mismatch_repair_MutS"/>
</dbReference>
<dbReference type="GO" id="GO:0003684">
    <property type="term" value="F:damaged DNA binding"/>
    <property type="evidence" value="ECO:0007669"/>
    <property type="project" value="UniProtKB-UniRule"/>
</dbReference>
<proteinExistence type="inferred from homology"/>
<dbReference type="InterPro" id="IPR007861">
    <property type="entry name" value="DNA_mismatch_repair_MutS_clamp"/>
</dbReference>
<dbReference type="InterPro" id="IPR016151">
    <property type="entry name" value="DNA_mismatch_repair_MutS_N"/>
</dbReference>
<evidence type="ECO:0000256" key="9">
    <source>
        <dbReference type="HAMAP-Rule" id="MF_00096"/>
    </source>
</evidence>
<sequence>MAKMTPMMEQYLAIKQQAEDAILFFRLGDFYEMFNDDAIVAAKELEITLTGRGSSGTEDRIPMCGVPYHSAESYIQRLIEKGYRVAICEQMEDPSVAKGVVRREIVRIITPGTIMEGKMIDEKANHYLLCLTEHEGMYALAACDLSTGEVTATSAPAGQSWLLDELNVYAPTEILGAERVLDEARPVTKAWSKPVLFTPWTKRDEALAQRQFGEAAWMRLEPERRQALALLMSYLAETQKRSLSQLTQVRTYEPDQYLVLDPFTRRNLELTETVRERAKKGSLLWLLDRTQTSMGGRLLRRWIDKPLMNKRAIEARLEAVETLYHHMIWREDIREQLHQVYDLERLVSRIAFGTANGRDLIALKHSLERVPGLKRCCAETDSATLRERVSGLDDCQDIVAWIDRAIVEEPPVSVRDGGIIKAGYDAYLDKLREASVNGKQWIAELERREREETGIKSLKVGYNKVFGYYIEVTRSNLQALPEGRYERKQTLANAERFITPELKEKEALILEAEDKMIGLEYDLFSELRQRIGEQIRRLQTLAEVIAEIDVYQSLAAVGAAHRFVRPEVTDGYDMHIEGGRHPVVEAVMESGSFMANDTLLEEQAAGMLLITGPNMAGKSTYMRQVALMSILTQMGSFVPADRAVMPIVDRIFTRIGAADDLIGGQSTFMVEMMDIQVMTAKATRRSLVIIDELGRGTSTSEGMSIAQAVIEFVHDEIGCKALVSTHFHELAHLEERLDGLRNVCMAVQESGNQVTFLRKLIPGAASTSYGIYCAKLAGLPDSIIHRSYDLLKTYETGAPRETAVETASADAGIGQAERQVLPDRVREQAEPPAVAEEGAAKGLVAEPAPVREAGTAASGAIEQLSLFGWEESAAATASAAPAAAVTKEEQRRNRQADVLIAELQEVDVLSLTPLEAMNALHAFMKRARGLKNE</sequence>
<feature type="binding site" evidence="9">
    <location>
        <begin position="612"/>
        <end position="619"/>
    </location>
    <ligand>
        <name>ATP</name>
        <dbReference type="ChEBI" id="CHEBI:30616"/>
    </ligand>
</feature>
<dbReference type="SUPFAM" id="SSF55271">
    <property type="entry name" value="DNA repair protein MutS, domain I"/>
    <property type="match status" value="1"/>
</dbReference>
<accession>A0A3A3GNR3</accession>
<evidence type="ECO:0000256" key="7">
    <source>
        <dbReference type="ARBA" id="ARBA00023204"/>
    </source>
</evidence>
<dbReference type="HAMAP" id="MF_00096">
    <property type="entry name" value="MutS"/>
    <property type="match status" value="1"/>
</dbReference>
<dbReference type="OrthoDB" id="9802448at2"/>
<dbReference type="Proteomes" id="UP000266177">
    <property type="component" value="Unassembled WGS sequence"/>
</dbReference>
<gene>
    <name evidence="9 12" type="primary">mutS</name>
    <name evidence="12" type="ORF">DQX05_09730</name>
</gene>
<dbReference type="InterPro" id="IPR017261">
    <property type="entry name" value="DNA_mismatch_repair_MutS/MSH"/>
</dbReference>
<dbReference type="InterPro" id="IPR007696">
    <property type="entry name" value="DNA_mismatch_repair_MutS_core"/>
</dbReference>
<keyword evidence="7 9" id="KW-0234">DNA repair</keyword>
<dbReference type="PIRSF" id="PIRSF037677">
    <property type="entry name" value="DNA_mis_repair_Msh6"/>
    <property type="match status" value="1"/>
</dbReference>
<dbReference type="InterPro" id="IPR027417">
    <property type="entry name" value="P-loop_NTPase"/>
</dbReference>
<evidence type="ECO:0000256" key="3">
    <source>
        <dbReference type="ARBA" id="ARBA00022741"/>
    </source>
</evidence>
<dbReference type="PANTHER" id="PTHR11361">
    <property type="entry name" value="DNA MISMATCH REPAIR PROTEIN MUTS FAMILY MEMBER"/>
    <property type="match status" value="1"/>
</dbReference>
<dbReference type="AlphaFoldDB" id="A0A3A3GNR3"/>
<dbReference type="InterPro" id="IPR036678">
    <property type="entry name" value="MutS_con_dom_sf"/>
</dbReference>
<dbReference type="PROSITE" id="PS00486">
    <property type="entry name" value="DNA_MISMATCH_REPAIR_2"/>
    <property type="match status" value="1"/>
</dbReference>
<dbReference type="SMART" id="SM00534">
    <property type="entry name" value="MUTSac"/>
    <property type="match status" value="1"/>
</dbReference>
<dbReference type="InterPro" id="IPR007695">
    <property type="entry name" value="DNA_mismatch_repair_MutS-lik_N"/>
</dbReference>
<dbReference type="Pfam" id="PF01624">
    <property type="entry name" value="MutS_I"/>
    <property type="match status" value="1"/>
</dbReference>
<protein>
    <recommendedName>
        <fullName evidence="2 9">DNA mismatch repair protein MutS</fullName>
    </recommendedName>
</protein>
<evidence type="ECO:0000256" key="2">
    <source>
        <dbReference type="ARBA" id="ARBA00021982"/>
    </source>
</evidence>
<dbReference type="SUPFAM" id="SSF48334">
    <property type="entry name" value="DNA repair protein MutS, domain III"/>
    <property type="match status" value="1"/>
</dbReference>
<comment type="function">
    <text evidence="8 9">This protein is involved in the repair of mismatches in DNA. It is possible that it carries out the mismatch recognition step. This protein has a weak ATPase activity.</text>
</comment>
<dbReference type="FunFam" id="3.40.50.300:FF:000870">
    <property type="entry name" value="MutS protein homolog 4"/>
    <property type="match status" value="1"/>
</dbReference>
<dbReference type="Gene3D" id="1.10.1420.10">
    <property type="match status" value="2"/>
</dbReference>
<dbReference type="Pfam" id="PF05190">
    <property type="entry name" value="MutS_IV"/>
    <property type="match status" value="1"/>
</dbReference>
<dbReference type="SUPFAM" id="SSF53150">
    <property type="entry name" value="DNA repair protein MutS, domain II"/>
    <property type="match status" value="1"/>
</dbReference>
<keyword evidence="4 9" id="KW-0227">DNA damage</keyword>
<organism evidence="12 13">
    <name type="scientific">Paenibacillus thiaminolyticus</name>
    <name type="common">Bacillus thiaminolyticus</name>
    <dbReference type="NCBI Taxonomy" id="49283"/>
    <lineage>
        <taxon>Bacteria</taxon>
        <taxon>Bacillati</taxon>
        <taxon>Bacillota</taxon>
        <taxon>Bacilli</taxon>
        <taxon>Bacillales</taxon>
        <taxon>Paenibacillaceae</taxon>
        <taxon>Paenibacillus</taxon>
    </lineage>
</organism>
<comment type="similarity">
    <text evidence="1 9 10">Belongs to the DNA mismatch repair MutS family.</text>
</comment>
<evidence type="ECO:0000259" key="11">
    <source>
        <dbReference type="PROSITE" id="PS00486"/>
    </source>
</evidence>
<dbReference type="SUPFAM" id="SSF52540">
    <property type="entry name" value="P-loop containing nucleoside triphosphate hydrolases"/>
    <property type="match status" value="1"/>
</dbReference>
<dbReference type="GO" id="GO:0005829">
    <property type="term" value="C:cytosol"/>
    <property type="evidence" value="ECO:0007669"/>
    <property type="project" value="TreeGrafter"/>
</dbReference>
<keyword evidence="3 9" id="KW-0547">Nucleotide-binding</keyword>
<evidence type="ECO:0000256" key="6">
    <source>
        <dbReference type="ARBA" id="ARBA00023125"/>
    </source>
</evidence>
<dbReference type="EMBL" id="QYZD01000006">
    <property type="protein sequence ID" value="RJG24592.1"/>
    <property type="molecule type" value="Genomic_DNA"/>
</dbReference>
<evidence type="ECO:0000256" key="10">
    <source>
        <dbReference type="RuleBase" id="RU003756"/>
    </source>
</evidence>
<feature type="domain" description="DNA mismatch repair proteins mutS family" evidence="11">
    <location>
        <begin position="686"/>
        <end position="702"/>
    </location>
</feature>
<reference evidence="12 13" key="1">
    <citation type="submission" date="2018-09" db="EMBL/GenBank/DDBJ databases">
        <title>Paenibacillus SK2017-BO5.</title>
        <authorList>
            <person name="Piskunova J.V."/>
            <person name="Dubiley S.A."/>
            <person name="Severinov K.V."/>
        </authorList>
    </citation>
    <scope>NUCLEOTIDE SEQUENCE [LARGE SCALE GENOMIC DNA]</scope>
    <source>
        <strain evidence="12 13">BO5</strain>
    </source>
</reference>
<dbReference type="InterPro" id="IPR000432">
    <property type="entry name" value="DNA_mismatch_repair_MutS_C"/>
</dbReference>
<dbReference type="GO" id="GO:0006298">
    <property type="term" value="P:mismatch repair"/>
    <property type="evidence" value="ECO:0007669"/>
    <property type="project" value="UniProtKB-UniRule"/>
</dbReference>
<dbReference type="GO" id="GO:0005524">
    <property type="term" value="F:ATP binding"/>
    <property type="evidence" value="ECO:0007669"/>
    <property type="project" value="UniProtKB-UniRule"/>
</dbReference>
<dbReference type="InterPro" id="IPR036187">
    <property type="entry name" value="DNA_mismatch_repair_MutS_sf"/>
</dbReference>
<dbReference type="FunFam" id="1.10.1420.10:FF:000007">
    <property type="entry name" value="DNA mismatch repair protein MutS"/>
    <property type="match status" value="1"/>
</dbReference>
<dbReference type="GO" id="GO:0030983">
    <property type="term" value="F:mismatched DNA binding"/>
    <property type="evidence" value="ECO:0007669"/>
    <property type="project" value="InterPro"/>
</dbReference>